<protein>
    <submittedName>
        <fullName evidence="2">Alpha/beta fold hydrolase</fullName>
    </submittedName>
</protein>
<dbReference type="InterPro" id="IPR022742">
    <property type="entry name" value="Hydrolase_4"/>
</dbReference>
<proteinExistence type="predicted"/>
<dbReference type="Proteomes" id="UP000675968">
    <property type="component" value="Unassembled WGS sequence"/>
</dbReference>
<dbReference type="AlphaFoldDB" id="A0A8T4LDZ1"/>
<dbReference type="GO" id="GO:0016787">
    <property type="term" value="F:hydrolase activity"/>
    <property type="evidence" value="ECO:0007669"/>
    <property type="project" value="UniProtKB-KW"/>
</dbReference>
<dbReference type="InterPro" id="IPR029058">
    <property type="entry name" value="AB_hydrolase_fold"/>
</dbReference>
<reference evidence="2" key="1">
    <citation type="submission" date="2021-03" db="EMBL/GenBank/DDBJ databases">
        <authorList>
            <person name="Jaffe A."/>
        </authorList>
    </citation>
    <scope>NUCLEOTIDE SEQUENCE</scope>
    <source>
        <strain evidence="2">RIFCSPLOWO2_01_FULL_AR10_48_17</strain>
    </source>
</reference>
<comment type="caution">
    <text evidence="2">The sequence shown here is derived from an EMBL/GenBank/DDBJ whole genome shotgun (WGS) entry which is preliminary data.</text>
</comment>
<gene>
    <name evidence="2" type="ORF">J4215_00875</name>
</gene>
<dbReference type="Pfam" id="PF12146">
    <property type="entry name" value="Hydrolase_4"/>
    <property type="match status" value="1"/>
</dbReference>
<accession>A0A8T4LDZ1</accession>
<reference evidence="2" key="2">
    <citation type="submission" date="2021-05" db="EMBL/GenBank/DDBJ databases">
        <title>Protein family content uncovers lineage relationships and bacterial pathway maintenance mechanisms in DPANN archaea.</title>
        <authorList>
            <person name="Castelle C.J."/>
            <person name="Meheust R."/>
            <person name="Jaffe A.L."/>
            <person name="Seitz K."/>
            <person name="Gong X."/>
            <person name="Baker B.J."/>
            <person name="Banfield J.F."/>
        </authorList>
    </citation>
    <scope>NUCLEOTIDE SEQUENCE</scope>
    <source>
        <strain evidence="2">RIFCSPLOWO2_01_FULL_AR10_48_17</strain>
    </source>
</reference>
<organism evidence="2 3">
    <name type="scientific">Candidatus Iainarchaeum sp</name>
    <dbReference type="NCBI Taxonomy" id="3101447"/>
    <lineage>
        <taxon>Archaea</taxon>
        <taxon>Candidatus Iainarchaeota</taxon>
        <taxon>Candidatus Iainarchaeia</taxon>
        <taxon>Candidatus Iainarchaeales</taxon>
        <taxon>Candidatus Iainarchaeaceae</taxon>
        <taxon>Candidatus Iainarchaeum</taxon>
    </lineage>
</organism>
<dbReference type="Gene3D" id="3.40.50.1820">
    <property type="entry name" value="alpha/beta hydrolase"/>
    <property type="match status" value="1"/>
</dbReference>
<evidence type="ECO:0000313" key="2">
    <source>
        <dbReference type="EMBL" id="MBS3061116.1"/>
    </source>
</evidence>
<sequence>MNQEPVVLTTSDHVVLKGDFFPVNPKKVVILVHPFNRDRSVFGALTRALVANGFSVLSFDWRGHGESRAQGFLANPQSLLPNDFLNMEKDLDAAVAFLREKGFEAFFLVGGSIGANWAIMYPARHPGFFGSVALSPGLDFKGLKPKADAAKTRVPLLVISSADDPYSFSSSKELVGVVTSEKEFVRLKTGGHATALLDGQPELIPKIVEWIFNR</sequence>
<dbReference type="EMBL" id="JAGVWC010000007">
    <property type="protein sequence ID" value="MBS3061116.1"/>
    <property type="molecule type" value="Genomic_DNA"/>
</dbReference>
<dbReference type="InterPro" id="IPR051044">
    <property type="entry name" value="MAG_DAG_Lipase"/>
</dbReference>
<evidence type="ECO:0000259" key="1">
    <source>
        <dbReference type="Pfam" id="PF12146"/>
    </source>
</evidence>
<evidence type="ECO:0000313" key="3">
    <source>
        <dbReference type="Proteomes" id="UP000675968"/>
    </source>
</evidence>
<feature type="domain" description="Serine aminopeptidase S33" evidence="1">
    <location>
        <begin position="24"/>
        <end position="140"/>
    </location>
</feature>
<name>A0A8T4LDZ1_9ARCH</name>
<keyword evidence="2" id="KW-0378">Hydrolase</keyword>
<dbReference type="SUPFAM" id="SSF53474">
    <property type="entry name" value="alpha/beta-Hydrolases"/>
    <property type="match status" value="1"/>
</dbReference>
<dbReference type="PANTHER" id="PTHR11614">
    <property type="entry name" value="PHOSPHOLIPASE-RELATED"/>
    <property type="match status" value="1"/>
</dbReference>